<reference evidence="3" key="1">
    <citation type="submission" date="2020-10" db="EMBL/GenBank/DDBJ databases">
        <title>Taxonomic study of unclassified bacteria belonging to the class Ktedonobacteria.</title>
        <authorList>
            <person name="Yabe S."/>
            <person name="Wang C.M."/>
            <person name="Zheng Y."/>
            <person name="Sakai Y."/>
            <person name="Cavaletti L."/>
            <person name="Monciardini P."/>
            <person name="Donadio S."/>
        </authorList>
    </citation>
    <scope>NUCLEOTIDE SEQUENCE</scope>
    <source>
        <strain evidence="3">SOSP1-1</strain>
    </source>
</reference>
<dbReference type="SUPFAM" id="SSF53335">
    <property type="entry name" value="S-adenosyl-L-methionine-dependent methyltransferases"/>
    <property type="match status" value="1"/>
</dbReference>
<dbReference type="InterPro" id="IPR029063">
    <property type="entry name" value="SAM-dependent_MTases_sf"/>
</dbReference>
<sequence>MTTEKIHFTKEKETMLMTLSGRALQSQWKDPILRDPWAEEAMRHIDYDMSKTLKGVSSWSIWNKIGPTIIATRAATFDLLTNRYLADHPNATVLQVGCGMDSRVFRIDPPASVQWFDVDYPDVIDLRRQLFPERNSYHLVGAPLSDLRWLDEVPRDRPGLLLAEGVLHYLSGTEVKALLGAVVAHFPRGQMIFDICNPFIVKRAGSNVGGTGATYKWGLDDPQDIKQLEPKLELIKEFRPSELVAFSRFPLWVRALFRAQEVSTTLRRMERLIVYHYENASSDHDPEPGEIKKCMTKASWMRRGAGSSRCLPAKRQRLAVHR</sequence>
<gene>
    <name evidence="3" type="ORF">KSX_04300</name>
</gene>
<dbReference type="GO" id="GO:0032259">
    <property type="term" value="P:methylation"/>
    <property type="evidence" value="ECO:0007669"/>
    <property type="project" value="UniProtKB-KW"/>
</dbReference>
<evidence type="ECO:0000313" key="4">
    <source>
        <dbReference type="Proteomes" id="UP000612362"/>
    </source>
</evidence>
<dbReference type="GO" id="GO:0008168">
    <property type="term" value="F:methyltransferase activity"/>
    <property type="evidence" value="ECO:0007669"/>
    <property type="project" value="UniProtKB-KW"/>
</dbReference>
<evidence type="ECO:0000256" key="1">
    <source>
        <dbReference type="ARBA" id="ARBA00022603"/>
    </source>
</evidence>
<name>A0A8J3MN30_9CHLR</name>
<accession>A0A8J3MN30</accession>
<dbReference type="EMBL" id="BNJF01000001">
    <property type="protein sequence ID" value="GHO42267.1"/>
    <property type="molecule type" value="Genomic_DNA"/>
</dbReference>
<dbReference type="Pfam" id="PF04072">
    <property type="entry name" value="LCM"/>
    <property type="match status" value="1"/>
</dbReference>
<dbReference type="PANTHER" id="PTHR43619:SF2">
    <property type="entry name" value="S-ADENOSYL-L-METHIONINE-DEPENDENT METHYLTRANSFERASES SUPERFAMILY PROTEIN"/>
    <property type="match status" value="1"/>
</dbReference>
<keyword evidence="4" id="KW-1185">Reference proteome</keyword>
<evidence type="ECO:0000313" key="3">
    <source>
        <dbReference type="EMBL" id="GHO42267.1"/>
    </source>
</evidence>
<dbReference type="Gene3D" id="3.40.50.150">
    <property type="entry name" value="Vaccinia Virus protein VP39"/>
    <property type="match status" value="1"/>
</dbReference>
<dbReference type="RefSeq" id="WP_220191831.1">
    <property type="nucleotide sequence ID" value="NZ_BNJF01000001.1"/>
</dbReference>
<dbReference type="Proteomes" id="UP000612362">
    <property type="component" value="Unassembled WGS sequence"/>
</dbReference>
<protein>
    <submittedName>
        <fullName evidence="3">Polyketide synthase</fullName>
    </submittedName>
</protein>
<keyword evidence="1" id="KW-0489">Methyltransferase</keyword>
<dbReference type="InterPro" id="IPR007213">
    <property type="entry name" value="Ppm1/Ppm2/Tcmp"/>
</dbReference>
<dbReference type="PIRSF" id="PIRSF028177">
    <property type="entry name" value="Polyketide_synth_Omtfrase_TcmP"/>
    <property type="match status" value="1"/>
</dbReference>
<keyword evidence="2" id="KW-0808">Transferase</keyword>
<organism evidence="3 4">
    <name type="scientific">Ktedonospora formicarum</name>
    <dbReference type="NCBI Taxonomy" id="2778364"/>
    <lineage>
        <taxon>Bacteria</taxon>
        <taxon>Bacillati</taxon>
        <taxon>Chloroflexota</taxon>
        <taxon>Ktedonobacteria</taxon>
        <taxon>Ktedonobacterales</taxon>
        <taxon>Ktedonobacteraceae</taxon>
        <taxon>Ktedonospora</taxon>
    </lineage>
</organism>
<dbReference type="InterPro" id="IPR016874">
    <property type="entry name" value="TcmP-like"/>
</dbReference>
<dbReference type="PANTHER" id="PTHR43619">
    <property type="entry name" value="S-ADENOSYL-L-METHIONINE-DEPENDENT METHYLTRANSFERASE YKTD-RELATED"/>
    <property type="match status" value="1"/>
</dbReference>
<proteinExistence type="predicted"/>
<comment type="caution">
    <text evidence="3">The sequence shown here is derived from an EMBL/GenBank/DDBJ whole genome shotgun (WGS) entry which is preliminary data.</text>
</comment>
<dbReference type="AlphaFoldDB" id="A0A8J3MN30"/>
<evidence type="ECO:0000256" key="2">
    <source>
        <dbReference type="ARBA" id="ARBA00022679"/>
    </source>
</evidence>